<dbReference type="Pfam" id="PF00467">
    <property type="entry name" value="KOW"/>
    <property type="match status" value="1"/>
</dbReference>
<dbReference type="AlphaFoldDB" id="A0A222AHH6"/>
<dbReference type="GO" id="GO:0003723">
    <property type="term" value="F:RNA binding"/>
    <property type="evidence" value="ECO:0007669"/>
    <property type="project" value="InterPro"/>
</dbReference>
<protein>
    <submittedName>
        <fullName evidence="6">Ribosomal protein L24</fullName>
    </submittedName>
</protein>
<keyword evidence="3 4" id="KW-0687">Ribonucleoprotein</keyword>
<accession>A0A222AHH6</accession>
<keyword evidence="6" id="KW-0934">Plastid</keyword>
<geneLocation type="plastid" evidence="6"/>
<dbReference type="GO" id="GO:0005840">
    <property type="term" value="C:ribosome"/>
    <property type="evidence" value="ECO:0007669"/>
    <property type="project" value="UniProtKB-KW"/>
</dbReference>
<reference evidence="6" key="1">
    <citation type="journal article" date="2017" name="Genome Biol. Evol.">
        <title>Evolutionary Dynamics of Cryptophyte Plastid Genomes.</title>
        <authorList>
            <person name="Kim J.I."/>
            <person name="Moore C.E."/>
            <person name="Archibald J.M."/>
            <person name="Bhattacharya D."/>
            <person name="Yi G."/>
            <person name="Yoon H.S."/>
            <person name="Shin W."/>
        </authorList>
    </citation>
    <scope>NUCLEOTIDE SEQUENCE</scope>
    <source>
        <strain evidence="6">CNUKR</strain>
    </source>
</reference>
<dbReference type="InterPro" id="IPR057264">
    <property type="entry name" value="Ribosomal_uL24_C"/>
</dbReference>
<dbReference type="InterPro" id="IPR005824">
    <property type="entry name" value="KOW"/>
</dbReference>
<dbReference type="SMART" id="SM00739">
    <property type="entry name" value="KOW"/>
    <property type="match status" value="1"/>
</dbReference>
<dbReference type="EMBL" id="KY856939">
    <property type="protein sequence ID" value="ASO75822.1"/>
    <property type="molecule type" value="Genomic_DNA"/>
</dbReference>
<dbReference type="PROSITE" id="PS01108">
    <property type="entry name" value="RIBOSOMAL_L24"/>
    <property type="match status" value="1"/>
</dbReference>
<evidence type="ECO:0000313" key="6">
    <source>
        <dbReference type="EMBL" id="ASO75822.1"/>
    </source>
</evidence>
<dbReference type="PANTHER" id="PTHR12903">
    <property type="entry name" value="MITOCHONDRIAL RIBOSOMAL PROTEIN L24"/>
    <property type="match status" value="1"/>
</dbReference>
<dbReference type="GeneID" id="33910104"/>
<dbReference type="GO" id="GO:0003735">
    <property type="term" value="F:structural constituent of ribosome"/>
    <property type="evidence" value="ECO:0007669"/>
    <property type="project" value="InterPro"/>
</dbReference>
<dbReference type="InterPro" id="IPR014722">
    <property type="entry name" value="Rib_uL2_dom2"/>
</dbReference>
<evidence type="ECO:0000256" key="4">
    <source>
        <dbReference type="RuleBase" id="RU003477"/>
    </source>
</evidence>
<dbReference type="GO" id="GO:1990904">
    <property type="term" value="C:ribonucleoprotein complex"/>
    <property type="evidence" value="ECO:0007669"/>
    <property type="project" value="UniProtKB-KW"/>
</dbReference>
<name>A0A222AHH6_9CRYP</name>
<dbReference type="CDD" id="cd06089">
    <property type="entry name" value="KOW_RPL26"/>
    <property type="match status" value="1"/>
</dbReference>
<evidence type="ECO:0000259" key="5">
    <source>
        <dbReference type="SMART" id="SM00739"/>
    </source>
</evidence>
<dbReference type="HAMAP" id="MF_01326_B">
    <property type="entry name" value="Ribosomal_uL24_B"/>
    <property type="match status" value="1"/>
</dbReference>
<evidence type="ECO:0000256" key="3">
    <source>
        <dbReference type="ARBA" id="ARBA00023274"/>
    </source>
</evidence>
<dbReference type="NCBIfam" id="TIGR01079">
    <property type="entry name" value="rplX_bact"/>
    <property type="match status" value="1"/>
</dbReference>
<organism evidence="6">
    <name type="scientific">Cryptomonas curvata</name>
    <dbReference type="NCBI Taxonomy" id="233186"/>
    <lineage>
        <taxon>Eukaryota</taxon>
        <taxon>Cryptophyceae</taxon>
        <taxon>Cryptomonadales</taxon>
        <taxon>Cryptomonadaceae</taxon>
        <taxon>Cryptomonas</taxon>
    </lineage>
</organism>
<dbReference type="InterPro" id="IPR005825">
    <property type="entry name" value="Ribosomal_uL24_CS"/>
</dbReference>
<dbReference type="GO" id="GO:0006412">
    <property type="term" value="P:translation"/>
    <property type="evidence" value="ECO:0007669"/>
    <property type="project" value="InterPro"/>
</dbReference>
<dbReference type="RefSeq" id="YP_009420334.1">
    <property type="nucleotide sequence ID" value="NC_035720.1"/>
</dbReference>
<dbReference type="Pfam" id="PF17136">
    <property type="entry name" value="ribosomal_L24"/>
    <property type="match status" value="1"/>
</dbReference>
<feature type="domain" description="KOW" evidence="5">
    <location>
        <begin position="2"/>
        <end position="29"/>
    </location>
</feature>
<dbReference type="InterPro" id="IPR003256">
    <property type="entry name" value="Ribosomal_uL24"/>
</dbReference>
<dbReference type="InterPro" id="IPR041988">
    <property type="entry name" value="Ribosomal_uL24_KOW"/>
</dbReference>
<proteinExistence type="inferred from homology"/>
<dbReference type="InterPro" id="IPR008991">
    <property type="entry name" value="Translation_prot_SH3-like_sf"/>
</dbReference>
<evidence type="ECO:0000256" key="2">
    <source>
        <dbReference type="ARBA" id="ARBA00022980"/>
    </source>
</evidence>
<evidence type="ECO:0000256" key="1">
    <source>
        <dbReference type="ARBA" id="ARBA00010618"/>
    </source>
</evidence>
<dbReference type="Gene3D" id="2.30.30.30">
    <property type="match status" value="1"/>
</dbReference>
<keyword evidence="2 4" id="KW-0689">Ribosomal protein</keyword>
<gene>
    <name evidence="6" type="primary">rpl24</name>
</gene>
<sequence length="90" mass="10033">MHVKKGDTVKVISGKDKGKIGEIIKILGAKQQVIVKDINVKKKHVKPKKEGEVGRISQFEAPIHSSNVMLYSLEKKVLFGVKVRILKKTS</sequence>
<dbReference type="SUPFAM" id="SSF50104">
    <property type="entry name" value="Translation proteins SH3-like domain"/>
    <property type="match status" value="1"/>
</dbReference>
<comment type="similarity">
    <text evidence="1 4">Belongs to the universal ribosomal protein uL24 family.</text>
</comment>